<dbReference type="AlphaFoldDB" id="A0A7W6G6H5"/>
<comment type="caution">
    <text evidence="2">The sequence shown here is derived from an EMBL/GenBank/DDBJ whole genome shotgun (WGS) entry which is preliminary data.</text>
</comment>
<dbReference type="Proteomes" id="UP000548867">
    <property type="component" value="Unassembled WGS sequence"/>
</dbReference>
<dbReference type="GO" id="GO:0003677">
    <property type="term" value="F:DNA binding"/>
    <property type="evidence" value="ECO:0007669"/>
    <property type="project" value="InterPro"/>
</dbReference>
<accession>A0A7W6G6H5</accession>
<evidence type="ECO:0000313" key="2">
    <source>
        <dbReference type="EMBL" id="MBB3955779.1"/>
    </source>
</evidence>
<organism evidence="2 3">
    <name type="scientific">Novosphingobium sediminicola</name>
    <dbReference type="NCBI Taxonomy" id="563162"/>
    <lineage>
        <taxon>Bacteria</taxon>
        <taxon>Pseudomonadati</taxon>
        <taxon>Pseudomonadota</taxon>
        <taxon>Alphaproteobacteria</taxon>
        <taxon>Sphingomonadales</taxon>
        <taxon>Sphingomonadaceae</taxon>
        <taxon>Novosphingobium</taxon>
    </lineage>
</organism>
<proteinExistence type="predicted"/>
<dbReference type="CDD" id="cd00093">
    <property type="entry name" value="HTH_XRE"/>
    <property type="match status" value="1"/>
</dbReference>
<dbReference type="InterPro" id="IPR001387">
    <property type="entry name" value="Cro/C1-type_HTH"/>
</dbReference>
<reference evidence="2 3" key="1">
    <citation type="submission" date="2020-08" db="EMBL/GenBank/DDBJ databases">
        <title>Genomic Encyclopedia of Type Strains, Phase IV (KMG-IV): sequencing the most valuable type-strain genomes for metagenomic binning, comparative biology and taxonomic classification.</title>
        <authorList>
            <person name="Goeker M."/>
        </authorList>
    </citation>
    <scope>NUCLEOTIDE SEQUENCE [LARGE SCALE GENOMIC DNA]</scope>
    <source>
        <strain evidence="2 3">DSM 27057</strain>
    </source>
</reference>
<sequence>MDQIVRLPNQLGALIRSARLGRNMTQQQLASLIGKQQKTISAIENGNDGTKLDTLLQVIAVLDLDLQIISRRKDGKDIADVF</sequence>
<name>A0A7W6G6H5_9SPHN</name>
<dbReference type="Gene3D" id="1.10.260.40">
    <property type="entry name" value="lambda repressor-like DNA-binding domains"/>
    <property type="match status" value="1"/>
</dbReference>
<dbReference type="SMART" id="SM00530">
    <property type="entry name" value="HTH_XRE"/>
    <property type="match status" value="1"/>
</dbReference>
<evidence type="ECO:0000259" key="1">
    <source>
        <dbReference type="PROSITE" id="PS50943"/>
    </source>
</evidence>
<evidence type="ECO:0000313" key="3">
    <source>
        <dbReference type="Proteomes" id="UP000548867"/>
    </source>
</evidence>
<keyword evidence="3" id="KW-1185">Reference proteome</keyword>
<dbReference type="PROSITE" id="PS50943">
    <property type="entry name" value="HTH_CROC1"/>
    <property type="match status" value="1"/>
</dbReference>
<protein>
    <submittedName>
        <fullName evidence="2">HTH-type transcriptional regulator/antitoxin HipB</fullName>
    </submittedName>
</protein>
<dbReference type="InterPro" id="IPR010982">
    <property type="entry name" value="Lambda_DNA-bd_dom_sf"/>
</dbReference>
<dbReference type="EMBL" id="JACIDX010000010">
    <property type="protein sequence ID" value="MBB3955779.1"/>
    <property type="molecule type" value="Genomic_DNA"/>
</dbReference>
<gene>
    <name evidence="2" type="ORF">GGR38_002735</name>
</gene>
<dbReference type="Pfam" id="PF01381">
    <property type="entry name" value="HTH_3"/>
    <property type="match status" value="1"/>
</dbReference>
<feature type="domain" description="HTH cro/C1-type" evidence="1">
    <location>
        <begin position="15"/>
        <end position="69"/>
    </location>
</feature>
<dbReference type="RefSeq" id="WP_183626383.1">
    <property type="nucleotide sequence ID" value="NZ_JACIDX010000010.1"/>
</dbReference>
<dbReference type="SUPFAM" id="SSF47413">
    <property type="entry name" value="lambda repressor-like DNA-binding domains"/>
    <property type="match status" value="1"/>
</dbReference>